<accession>A0AAQ3TP55</accession>
<evidence type="ECO:0000313" key="2">
    <source>
        <dbReference type="Proteomes" id="UP001341281"/>
    </source>
</evidence>
<protein>
    <submittedName>
        <fullName evidence="1">Uncharacterized protein</fullName>
    </submittedName>
</protein>
<keyword evidence="2" id="KW-1185">Reference proteome</keyword>
<evidence type="ECO:0000313" key="1">
    <source>
        <dbReference type="EMBL" id="WVZ76938.1"/>
    </source>
</evidence>
<proteinExistence type="predicted"/>
<dbReference type="EMBL" id="CP144749">
    <property type="protein sequence ID" value="WVZ76938.1"/>
    <property type="molecule type" value="Genomic_DNA"/>
</dbReference>
<gene>
    <name evidence="1" type="ORF">U9M48_024852</name>
</gene>
<organism evidence="1 2">
    <name type="scientific">Paspalum notatum var. saurae</name>
    <dbReference type="NCBI Taxonomy" id="547442"/>
    <lineage>
        <taxon>Eukaryota</taxon>
        <taxon>Viridiplantae</taxon>
        <taxon>Streptophyta</taxon>
        <taxon>Embryophyta</taxon>
        <taxon>Tracheophyta</taxon>
        <taxon>Spermatophyta</taxon>
        <taxon>Magnoliopsida</taxon>
        <taxon>Liliopsida</taxon>
        <taxon>Poales</taxon>
        <taxon>Poaceae</taxon>
        <taxon>PACMAD clade</taxon>
        <taxon>Panicoideae</taxon>
        <taxon>Andropogonodae</taxon>
        <taxon>Paspaleae</taxon>
        <taxon>Paspalinae</taxon>
        <taxon>Paspalum</taxon>
    </lineage>
</organism>
<sequence length="79" mass="8648">MEDPGHTLPAGSILDCLSARPTSPAATSTATLCCTAGKDSRRKMSSFRFCCSIPILSESCRVDMNLDKYLLNLEFKPLY</sequence>
<reference evidence="1 2" key="1">
    <citation type="submission" date="2024-02" db="EMBL/GenBank/DDBJ databases">
        <title>High-quality chromosome-scale genome assembly of Pensacola bahiagrass (Paspalum notatum Flugge var. saurae).</title>
        <authorList>
            <person name="Vega J.M."/>
            <person name="Podio M."/>
            <person name="Orjuela J."/>
            <person name="Siena L.A."/>
            <person name="Pessino S.C."/>
            <person name="Combes M.C."/>
            <person name="Mariac C."/>
            <person name="Albertini E."/>
            <person name="Pupilli F."/>
            <person name="Ortiz J.P.A."/>
            <person name="Leblanc O."/>
        </authorList>
    </citation>
    <scope>NUCLEOTIDE SEQUENCE [LARGE SCALE GENOMIC DNA]</scope>
    <source>
        <strain evidence="1">R1</strain>
        <tissue evidence="1">Leaf</tissue>
    </source>
</reference>
<dbReference type="Proteomes" id="UP001341281">
    <property type="component" value="Chromosome 05"/>
</dbReference>
<name>A0AAQ3TP55_PASNO</name>
<dbReference type="AlphaFoldDB" id="A0AAQ3TP55"/>